<dbReference type="AlphaFoldDB" id="A0A3Q7YDX1"/>
<feature type="transmembrane region" description="Helical" evidence="1">
    <location>
        <begin position="48"/>
        <end position="71"/>
    </location>
</feature>
<keyword evidence="1" id="KW-0472">Membrane</keyword>
<sequence>MIVIITARKYGFNRPLSSLSTSSLPSILLPSSLSFCPTHQKNLHDFPFFPSFILITLVSLILVYSNFLPVFSLQKVLVYHCHAILFFLHCCLHFIQSHMTTSPFSSRKPSHNSCSIRLVDLDVMSHNHGEEAWICLQAYREGVKFKNISNQNKIVELHQEEERSRPHATRLILMWNLSL</sequence>
<evidence type="ECO:0000313" key="2">
    <source>
        <dbReference type="Proteomes" id="UP000087171"/>
    </source>
</evidence>
<protein>
    <submittedName>
        <fullName evidence="3">Uncharacterized protein LOC105852582</fullName>
    </submittedName>
</protein>
<evidence type="ECO:0000313" key="3">
    <source>
        <dbReference type="RefSeq" id="XP_027192687.1"/>
    </source>
</evidence>
<keyword evidence="1" id="KW-0812">Transmembrane</keyword>
<name>A0A3Q7YDX1_CICAR</name>
<reference evidence="3" key="2">
    <citation type="submission" date="2025-08" db="UniProtKB">
        <authorList>
            <consortium name="RefSeq"/>
        </authorList>
    </citation>
    <scope>IDENTIFICATION</scope>
    <source>
        <tissue evidence="3">Etiolated seedlings</tissue>
    </source>
</reference>
<keyword evidence="2" id="KW-1185">Reference proteome</keyword>
<organism evidence="2 3">
    <name type="scientific">Cicer arietinum</name>
    <name type="common">Chickpea</name>
    <name type="synonym">Garbanzo</name>
    <dbReference type="NCBI Taxonomy" id="3827"/>
    <lineage>
        <taxon>Eukaryota</taxon>
        <taxon>Viridiplantae</taxon>
        <taxon>Streptophyta</taxon>
        <taxon>Embryophyta</taxon>
        <taxon>Tracheophyta</taxon>
        <taxon>Spermatophyta</taxon>
        <taxon>Magnoliopsida</taxon>
        <taxon>eudicotyledons</taxon>
        <taxon>Gunneridae</taxon>
        <taxon>Pentapetalae</taxon>
        <taxon>rosids</taxon>
        <taxon>fabids</taxon>
        <taxon>Fabales</taxon>
        <taxon>Fabaceae</taxon>
        <taxon>Papilionoideae</taxon>
        <taxon>50 kb inversion clade</taxon>
        <taxon>NPAAA clade</taxon>
        <taxon>Hologalegina</taxon>
        <taxon>IRL clade</taxon>
        <taxon>Cicereae</taxon>
        <taxon>Cicer</taxon>
    </lineage>
</organism>
<dbReference type="Proteomes" id="UP000087171">
    <property type="component" value="Chromosome Ca7"/>
</dbReference>
<keyword evidence="1" id="KW-1133">Transmembrane helix</keyword>
<reference evidence="2" key="1">
    <citation type="journal article" date="2013" name="Nat. Biotechnol.">
        <title>Draft genome sequence of chickpea (Cicer arietinum) provides a resource for trait improvement.</title>
        <authorList>
            <person name="Varshney R.K."/>
            <person name="Song C."/>
            <person name="Saxena R.K."/>
            <person name="Azam S."/>
            <person name="Yu S."/>
            <person name="Sharpe A.G."/>
            <person name="Cannon S."/>
            <person name="Baek J."/>
            <person name="Rosen B.D."/>
            <person name="Tar'an B."/>
            <person name="Millan T."/>
            <person name="Zhang X."/>
            <person name="Ramsay L.D."/>
            <person name="Iwata A."/>
            <person name="Wang Y."/>
            <person name="Nelson W."/>
            <person name="Farmer A.D."/>
            <person name="Gaur P.M."/>
            <person name="Soderlund C."/>
            <person name="Penmetsa R.V."/>
            <person name="Xu C."/>
            <person name="Bharti A.K."/>
            <person name="He W."/>
            <person name="Winter P."/>
            <person name="Zhao S."/>
            <person name="Hane J.K."/>
            <person name="Carrasquilla-Garcia N."/>
            <person name="Condie J.A."/>
            <person name="Upadhyaya H.D."/>
            <person name="Luo M.C."/>
            <person name="Thudi M."/>
            <person name="Gowda C.L."/>
            <person name="Singh N.P."/>
            <person name="Lichtenzveig J."/>
            <person name="Gali K.K."/>
            <person name="Rubio J."/>
            <person name="Nadarajan N."/>
            <person name="Dolezel J."/>
            <person name="Bansal K.C."/>
            <person name="Xu X."/>
            <person name="Edwards D."/>
            <person name="Zhang G."/>
            <person name="Kahl G."/>
            <person name="Gil J."/>
            <person name="Singh K.B."/>
            <person name="Datta S.K."/>
            <person name="Jackson S.A."/>
            <person name="Wang J."/>
            <person name="Cook D.R."/>
        </authorList>
    </citation>
    <scope>NUCLEOTIDE SEQUENCE [LARGE SCALE GENOMIC DNA]</scope>
    <source>
        <strain evidence="2">cv. CDC Frontier</strain>
    </source>
</reference>
<dbReference type="RefSeq" id="XP_027192687.1">
    <property type="nucleotide sequence ID" value="XM_027336886.1"/>
</dbReference>
<evidence type="ECO:0000256" key="1">
    <source>
        <dbReference type="SAM" id="Phobius"/>
    </source>
</evidence>
<feature type="transmembrane region" description="Helical" evidence="1">
    <location>
        <begin position="77"/>
        <end position="95"/>
    </location>
</feature>
<accession>A0A3Q7YDX1</accession>
<gene>
    <name evidence="3" type="primary">LOC105852582</name>
</gene>
<proteinExistence type="predicted"/>